<proteinExistence type="predicted"/>
<dbReference type="InterPro" id="IPR027370">
    <property type="entry name" value="Znf-RING_euk"/>
</dbReference>
<evidence type="ECO:0000256" key="1">
    <source>
        <dbReference type="ARBA" id="ARBA00004496"/>
    </source>
</evidence>
<evidence type="ECO:0000313" key="10">
    <source>
        <dbReference type="EMBL" id="CCD27142.1"/>
    </source>
</evidence>
<feature type="region of interest" description="Disordered" evidence="8">
    <location>
        <begin position="555"/>
        <end position="592"/>
    </location>
</feature>
<dbReference type="InterPro" id="IPR039739">
    <property type="entry name" value="MAG2/RNF10"/>
</dbReference>
<keyword evidence="3" id="KW-0479">Metal-binding</keyword>
<dbReference type="EMBL" id="HE580276">
    <property type="protein sequence ID" value="CCD27142.1"/>
    <property type="molecule type" value="Genomic_DNA"/>
</dbReference>
<dbReference type="HOGENOM" id="CLU_011811_0_0_1"/>
<dbReference type="OrthoDB" id="302966at2759"/>
<evidence type="ECO:0000256" key="8">
    <source>
        <dbReference type="SAM" id="MobiDB-lite"/>
    </source>
</evidence>
<feature type="compositionally biased region" description="Basic and acidic residues" evidence="8">
    <location>
        <begin position="1"/>
        <end position="15"/>
    </location>
</feature>
<evidence type="ECO:0000256" key="4">
    <source>
        <dbReference type="ARBA" id="ARBA00022771"/>
    </source>
</evidence>
<dbReference type="PANTHER" id="PTHR12983:SF9">
    <property type="entry name" value="E3 UBIQUITIN-PROTEIN LIGASE RNF10"/>
    <property type="match status" value="1"/>
</dbReference>
<dbReference type="GeneID" id="11494479"/>
<dbReference type="eggNOG" id="KOG2164">
    <property type="taxonomic scope" value="Eukaryota"/>
</dbReference>
<keyword evidence="11" id="KW-1185">Reference proteome</keyword>
<dbReference type="SUPFAM" id="SSF57850">
    <property type="entry name" value="RING/U-box"/>
    <property type="match status" value="1"/>
</dbReference>
<feature type="compositionally biased region" description="Basic and acidic residues" evidence="8">
    <location>
        <begin position="609"/>
        <end position="632"/>
    </location>
</feature>
<sequence>MPNTDKEHPEKKDPPKGPIPVKNKPIQEKKYQGNPKKDFNKNTHAKKKNSNRGDGGANKTHGRRSQRMNEMGSNFDLSIEEEISSGNFKLKGRKTQVSINHLLDFQLPDVERRNEMNRRTNNRSRRGHNNEQQHHVHLHGDSFINVNYRLLVDDKFDYKEQSNNPNSLVPDDKIVRVVVPKGQNCPICLTDDPVAPRMVTCGHVFCASCLLHFFSIEETIKNPETGYVKKRKYKECPLCSSIIRLEKVKPVLFENNSVFQENEKKPEPGMKVTFDLMCKPRSSMLPLPVRLRVDPLQTGDFPSYDLKEIIPYARIIKCNPQHAVKFYQDDLESINQQYDIDRALYNDDNQYVKKVLEDIDSKIIVALTEDETVGTTMDSSVLSDFSNLKLETELLKNYDDSVAFFFYQTFFQSPTKYFLSPLDIKLLLACFQNYSKFPETMTVAIENIHYGSIVTEQFIQRYKYVGHLPIGTEIALIDIDWRNVPFIPKEIYNQFAIELKQRRRKSNMKKQREDKDKKIYEQEIERQQAEFYRKENNDISYHEMMDSFSSIRNSPGLLDSLTNTPHRSPSTTAASTSNATTTSVNEKSKKSYKEKTIWGTSISVIPDERTSKENEEFEKMLLSRMNKEKSEENVSSPADIESLESSGKKKKNNKRKGKIMLFSNNHQTF</sequence>
<dbReference type="OMA" id="QELWPTI"/>
<accession>G0WH64</accession>
<keyword evidence="5" id="KW-0862">Zinc</keyword>
<dbReference type="GO" id="GO:0070651">
    <property type="term" value="P:nonfunctional rRNA decay"/>
    <property type="evidence" value="ECO:0007669"/>
    <property type="project" value="EnsemblFungi"/>
</dbReference>
<dbReference type="RefSeq" id="XP_003672385.1">
    <property type="nucleotide sequence ID" value="XM_003672337.1"/>
</dbReference>
<dbReference type="InterPro" id="IPR001841">
    <property type="entry name" value="Znf_RING"/>
</dbReference>
<dbReference type="AlphaFoldDB" id="G0WH64"/>
<dbReference type="GO" id="GO:0006513">
    <property type="term" value="P:protein monoubiquitination"/>
    <property type="evidence" value="ECO:0007669"/>
    <property type="project" value="EnsemblFungi"/>
</dbReference>
<protein>
    <recommendedName>
        <fullName evidence="9">RING-type domain-containing protein</fullName>
    </recommendedName>
</protein>
<dbReference type="GO" id="GO:0008270">
    <property type="term" value="F:zinc ion binding"/>
    <property type="evidence" value="ECO:0007669"/>
    <property type="project" value="UniProtKB-KW"/>
</dbReference>
<feature type="region of interest" description="Disordered" evidence="8">
    <location>
        <begin position="609"/>
        <end position="669"/>
    </location>
</feature>
<gene>
    <name evidence="10" type="primary">NDAI0J02500</name>
    <name evidence="10" type="ordered locus">NDAI_0J02500</name>
</gene>
<dbReference type="PROSITE" id="PS50089">
    <property type="entry name" value="ZF_RING_2"/>
    <property type="match status" value="1"/>
</dbReference>
<feature type="region of interest" description="Disordered" evidence="8">
    <location>
        <begin position="1"/>
        <end position="74"/>
    </location>
</feature>
<keyword evidence="2" id="KW-0963">Cytoplasm</keyword>
<comment type="subcellular location">
    <subcellularLocation>
        <location evidence="1">Cytoplasm</location>
    </subcellularLocation>
</comment>
<evidence type="ECO:0000259" key="9">
    <source>
        <dbReference type="PROSITE" id="PS50089"/>
    </source>
</evidence>
<organism evidence="10 11">
    <name type="scientific">Naumovozyma dairenensis (strain ATCC 10597 / BCRC 20456 / CBS 421 / NBRC 0211 / NRRL Y-12639)</name>
    <name type="common">Saccharomyces dairenensis</name>
    <dbReference type="NCBI Taxonomy" id="1071378"/>
    <lineage>
        <taxon>Eukaryota</taxon>
        <taxon>Fungi</taxon>
        <taxon>Dikarya</taxon>
        <taxon>Ascomycota</taxon>
        <taxon>Saccharomycotina</taxon>
        <taxon>Saccharomycetes</taxon>
        <taxon>Saccharomycetales</taxon>
        <taxon>Saccharomycetaceae</taxon>
        <taxon>Naumovozyma</taxon>
    </lineage>
</organism>
<evidence type="ECO:0000256" key="3">
    <source>
        <dbReference type="ARBA" id="ARBA00022723"/>
    </source>
</evidence>
<evidence type="ECO:0000256" key="6">
    <source>
        <dbReference type="PROSITE-ProRule" id="PRU00175"/>
    </source>
</evidence>
<feature type="coiled-coil region" evidence="7">
    <location>
        <begin position="510"/>
        <end position="537"/>
    </location>
</feature>
<feature type="compositionally biased region" description="Basic residues" evidence="8">
    <location>
        <begin position="648"/>
        <end position="658"/>
    </location>
</feature>
<dbReference type="SMART" id="SM00184">
    <property type="entry name" value="RING"/>
    <property type="match status" value="1"/>
</dbReference>
<name>G0WH64_NAUDC</name>
<keyword evidence="7" id="KW-0175">Coiled coil</keyword>
<evidence type="ECO:0000313" key="11">
    <source>
        <dbReference type="Proteomes" id="UP000000689"/>
    </source>
</evidence>
<dbReference type="GO" id="GO:0000976">
    <property type="term" value="F:transcription cis-regulatory region binding"/>
    <property type="evidence" value="ECO:0007669"/>
    <property type="project" value="TreeGrafter"/>
</dbReference>
<reference evidence="10 11" key="1">
    <citation type="journal article" date="2011" name="Proc. Natl. Acad. Sci. U.S.A.">
        <title>Evolutionary erosion of yeast sex chromosomes by mating-type switching accidents.</title>
        <authorList>
            <person name="Gordon J.L."/>
            <person name="Armisen D."/>
            <person name="Proux-Wera E."/>
            <person name="Oheigeartaigh S.S."/>
            <person name="Byrne K.P."/>
            <person name="Wolfe K.H."/>
        </authorList>
    </citation>
    <scope>NUCLEOTIDE SEQUENCE [LARGE SCALE GENOMIC DNA]</scope>
    <source>
        <strain evidence="11">ATCC 10597 / BCRC 20456 / CBS 421 / NBRC 0211 / NRRL Y-12639</strain>
    </source>
</reference>
<keyword evidence="4 6" id="KW-0863">Zinc-finger</keyword>
<dbReference type="FunFam" id="3.30.40.10:FF:000595">
    <property type="entry name" value="MAG2p Cytoplasmic protein"/>
    <property type="match status" value="1"/>
</dbReference>
<dbReference type="KEGG" id="ndi:NDAI_0J02500"/>
<dbReference type="Gene3D" id="3.30.40.10">
    <property type="entry name" value="Zinc/RING finger domain, C3HC4 (zinc finger)"/>
    <property type="match status" value="1"/>
</dbReference>
<dbReference type="GO" id="GO:0022626">
    <property type="term" value="C:cytosolic ribosome"/>
    <property type="evidence" value="ECO:0007669"/>
    <property type="project" value="EnsemblFungi"/>
</dbReference>
<dbReference type="GO" id="GO:0061630">
    <property type="term" value="F:ubiquitin protein ligase activity"/>
    <property type="evidence" value="ECO:0007669"/>
    <property type="project" value="EnsemblFungi"/>
</dbReference>
<evidence type="ECO:0000256" key="5">
    <source>
        <dbReference type="ARBA" id="ARBA00022833"/>
    </source>
</evidence>
<dbReference type="PROSITE" id="PS00518">
    <property type="entry name" value="ZF_RING_1"/>
    <property type="match status" value="1"/>
</dbReference>
<dbReference type="InterPro" id="IPR013083">
    <property type="entry name" value="Znf_RING/FYVE/PHD"/>
</dbReference>
<feature type="compositionally biased region" description="Low complexity" evidence="8">
    <location>
        <begin position="568"/>
        <end position="583"/>
    </location>
</feature>
<dbReference type="PANTHER" id="PTHR12983">
    <property type="entry name" value="RING FINGER 10 FAMILY MEMBER"/>
    <property type="match status" value="1"/>
</dbReference>
<feature type="domain" description="RING-type" evidence="9">
    <location>
        <begin position="185"/>
        <end position="240"/>
    </location>
</feature>
<evidence type="ECO:0000256" key="2">
    <source>
        <dbReference type="ARBA" id="ARBA00022490"/>
    </source>
</evidence>
<dbReference type="InterPro" id="IPR017907">
    <property type="entry name" value="Znf_RING_CS"/>
</dbReference>
<feature type="compositionally biased region" description="Basic and acidic residues" evidence="8">
    <location>
        <begin position="25"/>
        <end position="41"/>
    </location>
</feature>
<dbReference type="Pfam" id="PF13445">
    <property type="entry name" value="zf-RING_UBOX"/>
    <property type="match status" value="1"/>
</dbReference>
<dbReference type="GO" id="GO:0045944">
    <property type="term" value="P:positive regulation of transcription by RNA polymerase II"/>
    <property type="evidence" value="ECO:0007669"/>
    <property type="project" value="TreeGrafter"/>
</dbReference>
<evidence type="ECO:0000256" key="7">
    <source>
        <dbReference type="SAM" id="Coils"/>
    </source>
</evidence>
<dbReference type="Proteomes" id="UP000000689">
    <property type="component" value="Chromosome 10"/>
</dbReference>